<comment type="caution">
    <text evidence="2">The sequence shown here is derived from an EMBL/GenBank/DDBJ whole genome shotgun (WGS) entry which is preliminary data.</text>
</comment>
<dbReference type="NCBIfam" id="NF038143">
    <property type="entry name" value="HYxxLL"/>
    <property type="match status" value="1"/>
</dbReference>
<name>A0A7M3MIW5_9BACT</name>
<keyword evidence="1" id="KW-0472">Membrane</keyword>
<organism evidence="2 3">
    <name type="scientific">Oceanidesulfovibrio indonesiensis</name>
    <dbReference type="NCBI Taxonomy" id="54767"/>
    <lineage>
        <taxon>Bacteria</taxon>
        <taxon>Pseudomonadati</taxon>
        <taxon>Thermodesulfobacteriota</taxon>
        <taxon>Desulfovibrionia</taxon>
        <taxon>Desulfovibrionales</taxon>
        <taxon>Desulfovibrionaceae</taxon>
        <taxon>Oceanidesulfovibrio</taxon>
    </lineage>
</organism>
<keyword evidence="1" id="KW-0812">Transmembrane</keyword>
<feature type="transmembrane region" description="Helical" evidence="1">
    <location>
        <begin position="31"/>
        <end position="50"/>
    </location>
</feature>
<dbReference type="AlphaFoldDB" id="A0A7M3MIW5"/>
<dbReference type="OrthoDB" id="1808662at2"/>
<evidence type="ECO:0000256" key="1">
    <source>
        <dbReference type="SAM" id="Phobius"/>
    </source>
</evidence>
<dbReference type="RefSeq" id="WP_144301609.1">
    <property type="nucleotide sequence ID" value="NZ_QMIE01000002.1"/>
</dbReference>
<dbReference type="EMBL" id="QMIE01000002">
    <property type="protein sequence ID" value="TVM19251.1"/>
    <property type="molecule type" value="Genomic_DNA"/>
</dbReference>
<evidence type="ECO:0000313" key="3">
    <source>
        <dbReference type="Proteomes" id="UP000448292"/>
    </source>
</evidence>
<evidence type="ECO:0000313" key="2">
    <source>
        <dbReference type="EMBL" id="TVM19251.1"/>
    </source>
</evidence>
<sequence length="201" mass="23523">MTLDANRDLILEHELDFANRMAHKMVVQPTVHVWMILIPVIFVLHFYRLNRAKEGRALFKEGYMQSRRHTLDAVWERLRRGEDPLTENSMDPAFIDALCAESATPEQAMTQYRAFISLLAEHYRDLLSASGESVEDLIRSAYRTRSNYLLFLRQMGEVEQSLNVALQPHLPEDLDEVQDVLQYMERTTRELRQEQAEAIFP</sequence>
<proteinExistence type="predicted"/>
<reference evidence="2 3" key="1">
    <citation type="submission" date="2018-06" db="EMBL/GenBank/DDBJ databases">
        <title>Complete genome of Desulfovibrio indonesiensis P37SLT.</title>
        <authorList>
            <person name="Crispim J.S."/>
            <person name="Vidigal P.M.P."/>
            <person name="Silva L.C.F."/>
            <person name="Laguardia C.N."/>
            <person name="Araujo L.C."/>
            <person name="Dias R.S."/>
            <person name="Sousa M.P."/>
            <person name="Paula S.O."/>
            <person name="Silva C."/>
        </authorList>
    </citation>
    <scope>NUCLEOTIDE SEQUENCE [LARGE SCALE GENOMIC DNA]</scope>
    <source>
        <strain evidence="2 3">P37SLT</strain>
    </source>
</reference>
<keyword evidence="1" id="KW-1133">Transmembrane helix</keyword>
<dbReference type="Proteomes" id="UP000448292">
    <property type="component" value="Unassembled WGS sequence"/>
</dbReference>
<keyword evidence="3" id="KW-1185">Reference proteome</keyword>
<gene>
    <name evidence="2" type="ORF">DPQ33_02510</name>
</gene>
<accession>A0A7M3MIW5</accession>
<protein>
    <submittedName>
        <fullName evidence="2">Uncharacterized protein</fullName>
    </submittedName>
</protein>